<dbReference type="AlphaFoldDB" id="A2EPI9"/>
<dbReference type="GO" id="GO:0016740">
    <property type="term" value="F:transferase activity"/>
    <property type="evidence" value="ECO:0000318"/>
    <property type="project" value="GO_Central"/>
</dbReference>
<evidence type="ECO:0000256" key="3">
    <source>
        <dbReference type="ARBA" id="ARBA00022692"/>
    </source>
</evidence>
<keyword evidence="3 6" id="KW-0812">Transmembrane</keyword>
<comment type="subcellular location">
    <subcellularLocation>
        <location evidence="1">Cell membrane</location>
        <topology evidence="1">Multi-pass membrane protein</topology>
    </subcellularLocation>
</comment>
<dbReference type="STRING" id="5722.A2EPI9"/>
<dbReference type="InterPro" id="IPR050448">
    <property type="entry name" value="OpgB/LTA_synthase_biosynth"/>
</dbReference>
<proteinExistence type="predicted"/>
<evidence type="ECO:0000259" key="7">
    <source>
        <dbReference type="Pfam" id="PF00884"/>
    </source>
</evidence>
<protein>
    <submittedName>
        <fullName evidence="8">Sulfatase family protein</fullName>
    </submittedName>
</protein>
<dbReference type="KEGG" id="tva:4763268"/>
<dbReference type="SUPFAM" id="SSF53649">
    <property type="entry name" value="Alkaline phosphatase-like"/>
    <property type="match status" value="1"/>
</dbReference>
<evidence type="ECO:0000313" key="8">
    <source>
        <dbReference type="EMBL" id="EAY05418.1"/>
    </source>
</evidence>
<feature type="domain" description="Sulfatase N-terminal" evidence="7">
    <location>
        <begin position="199"/>
        <end position="487"/>
    </location>
</feature>
<evidence type="ECO:0000256" key="4">
    <source>
        <dbReference type="ARBA" id="ARBA00022989"/>
    </source>
</evidence>
<dbReference type="InterPro" id="IPR017850">
    <property type="entry name" value="Alkaline_phosphatase_core_sf"/>
</dbReference>
<dbReference type="Gene3D" id="3.40.720.10">
    <property type="entry name" value="Alkaline Phosphatase, subunit A"/>
    <property type="match status" value="1"/>
</dbReference>
<dbReference type="GO" id="GO:0016020">
    <property type="term" value="C:membrane"/>
    <property type="evidence" value="ECO:0000318"/>
    <property type="project" value="GO_Central"/>
</dbReference>
<feature type="transmembrane region" description="Helical" evidence="6">
    <location>
        <begin position="15"/>
        <end position="34"/>
    </location>
</feature>
<evidence type="ECO:0000256" key="6">
    <source>
        <dbReference type="SAM" id="Phobius"/>
    </source>
</evidence>
<dbReference type="VEuPathDB" id="TrichDB:TVAGG3_0599810"/>
<evidence type="ECO:0000256" key="5">
    <source>
        <dbReference type="ARBA" id="ARBA00023136"/>
    </source>
</evidence>
<keyword evidence="5 6" id="KW-0472">Membrane</keyword>
<dbReference type="Proteomes" id="UP000001542">
    <property type="component" value="Unassembled WGS sequence"/>
</dbReference>
<gene>
    <name evidence="8" type="ORF">TVAG_197190</name>
</gene>
<dbReference type="VEuPathDB" id="TrichDB:TVAG_197190"/>
<organism evidence="8 9">
    <name type="scientific">Trichomonas vaginalis (strain ATCC PRA-98 / G3)</name>
    <dbReference type="NCBI Taxonomy" id="412133"/>
    <lineage>
        <taxon>Eukaryota</taxon>
        <taxon>Metamonada</taxon>
        <taxon>Parabasalia</taxon>
        <taxon>Trichomonadida</taxon>
        <taxon>Trichomonadidae</taxon>
        <taxon>Trichomonas</taxon>
    </lineage>
</organism>
<keyword evidence="9" id="KW-1185">Reference proteome</keyword>
<feature type="transmembrane region" description="Helical" evidence="6">
    <location>
        <begin position="55"/>
        <end position="74"/>
    </location>
</feature>
<name>A2EPI9_TRIV3</name>
<keyword evidence="2" id="KW-1003">Cell membrane</keyword>
<sequence length="559" mass="64452">MLIYPFNLVFQPKSFSSSAFLFLQLFSAVIGVCVREDKRLDMFSMKFSKNLYKKYIICESSIFIFLLTLFIAFVKNIYESVGPMYEDIFFKLIEQSSTYSENYGVFITYIKKYLLSNFISSLLFAIVYYKLSLKTFMFRKTIFKVKLNFKHLPLIYLLPSIYLFSQIFIPLPAVDQNSLFFKNAVIANSKPLTFPENKKNIIVITAESMDSTFYSLKNGGITPENLVPFFEELALNPNYTHFSHQKKPLLGGMKTTSRSCHTMGSAMGAVCGIPFMGENEVKGRTTGYMKELTCIGELLVQGGYTTSSTFGCPFNDWGIGYVFKYHDFQRINTNNDMVGQKERRFWINDYASFEYFKNEVTQLSKGDKPFFAFFATLDAHEPGFICPYCPQDKYPHRIWRSVKCTDNNLKKFMMWAKEQPWYKNTVIVIYGDHVSRSDYALYASSTQNYERGAFNVFINSELKSNNTFERNFSVYDMFPTILASAGIKIKGDKLGIGVNMFSDEKTHIEQYSQQEFEDSFNDATYWFDTAILNKPAQCDGFAPCISAEKIDVFVNVTIV</sequence>
<evidence type="ECO:0000256" key="2">
    <source>
        <dbReference type="ARBA" id="ARBA00022475"/>
    </source>
</evidence>
<dbReference type="EMBL" id="DS113449">
    <property type="protein sequence ID" value="EAY05418.1"/>
    <property type="molecule type" value="Genomic_DNA"/>
</dbReference>
<dbReference type="PANTHER" id="PTHR47371">
    <property type="entry name" value="LIPOTEICHOIC ACID SYNTHASE"/>
    <property type="match status" value="1"/>
</dbReference>
<evidence type="ECO:0000313" key="9">
    <source>
        <dbReference type="Proteomes" id="UP000001542"/>
    </source>
</evidence>
<dbReference type="SMR" id="A2EPI9"/>
<dbReference type="PANTHER" id="PTHR47371:SF3">
    <property type="entry name" value="PHOSPHOGLYCEROL TRANSFERASE I"/>
    <property type="match status" value="1"/>
</dbReference>
<dbReference type="Pfam" id="PF00884">
    <property type="entry name" value="Sulfatase"/>
    <property type="match status" value="1"/>
</dbReference>
<reference evidence="8" key="2">
    <citation type="journal article" date="2007" name="Science">
        <title>Draft genome sequence of the sexually transmitted pathogen Trichomonas vaginalis.</title>
        <authorList>
            <person name="Carlton J.M."/>
            <person name="Hirt R.P."/>
            <person name="Silva J.C."/>
            <person name="Delcher A.L."/>
            <person name="Schatz M."/>
            <person name="Zhao Q."/>
            <person name="Wortman J.R."/>
            <person name="Bidwell S.L."/>
            <person name="Alsmark U.C.M."/>
            <person name="Besteiro S."/>
            <person name="Sicheritz-Ponten T."/>
            <person name="Noel C.J."/>
            <person name="Dacks J.B."/>
            <person name="Foster P.G."/>
            <person name="Simillion C."/>
            <person name="Van de Peer Y."/>
            <person name="Miranda-Saavedra D."/>
            <person name="Barton G.J."/>
            <person name="Westrop G.D."/>
            <person name="Mueller S."/>
            <person name="Dessi D."/>
            <person name="Fiori P.L."/>
            <person name="Ren Q."/>
            <person name="Paulsen I."/>
            <person name="Zhang H."/>
            <person name="Bastida-Corcuera F.D."/>
            <person name="Simoes-Barbosa A."/>
            <person name="Brown M.T."/>
            <person name="Hayes R.D."/>
            <person name="Mukherjee M."/>
            <person name="Okumura C.Y."/>
            <person name="Schneider R."/>
            <person name="Smith A.J."/>
            <person name="Vanacova S."/>
            <person name="Villalvazo M."/>
            <person name="Haas B.J."/>
            <person name="Pertea M."/>
            <person name="Feldblyum T.V."/>
            <person name="Utterback T.R."/>
            <person name="Shu C.L."/>
            <person name="Osoegawa K."/>
            <person name="de Jong P.J."/>
            <person name="Hrdy I."/>
            <person name="Horvathova L."/>
            <person name="Zubacova Z."/>
            <person name="Dolezal P."/>
            <person name="Malik S.B."/>
            <person name="Logsdon J.M. Jr."/>
            <person name="Henze K."/>
            <person name="Gupta A."/>
            <person name="Wang C.C."/>
            <person name="Dunne R.L."/>
            <person name="Upcroft J.A."/>
            <person name="Upcroft P."/>
            <person name="White O."/>
            <person name="Salzberg S.L."/>
            <person name="Tang P."/>
            <person name="Chiu C.-H."/>
            <person name="Lee Y.-S."/>
            <person name="Embley T.M."/>
            <person name="Coombs G.H."/>
            <person name="Mottram J.C."/>
            <person name="Tachezy J."/>
            <person name="Fraser-Liggett C.M."/>
            <person name="Johnson P.J."/>
        </authorList>
    </citation>
    <scope>NUCLEOTIDE SEQUENCE [LARGE SCALE GENOMIC DNA]</scope>
    <source>
        <strain evidence="8">G3</strain>
    </source>
</reference>
<feature type="transmembrane region" description="Helical" evidence="6">
    <location>
        <begin position="113"/>
        <end position="131"/>
    </location>
</feature>
<accession>A2EPI9</accession>
<dbReference type="RefSeq" id="XP_001317641.1">
    <property type="nucleotide sequence ID" value="XM_001317606.1"/>
</dbReference>
<dbReference type="GO" id="GO:0005886">
    <property type="term" value="C:plasma membrane"/>
    <property type="evidence" value="ECO:0007669"/>
    <property type="project" value="UniProtKB-SubCell"/>
</dbReference>
<dbReference type="CDD" id="cd16015">
    <property type="entry name" value="LTA_synthase"/>
    <property type="match status" value="1"/>
</dbReference>
<feature type="transmembrane region" description="Helical" evidence="6">
    <location>
        <begin position="152"/>
        <end position="173"/>
    </location>
</feature>
<dbReference type="InParanoid" id="A2EPI9"/>
<evidence type="ECO:0000256" key="1">
    <source>
        <dbReference type="ARBA" id="ARBA00004651"/>
    </source>
</evidence>
<keyword evidence="4 6" id="KW-1133">Transmembrane helix</keyword>
<dbReference type="InterPro" id="IPR000917">
    <property type="entry name" value="Sulfatase_N"/>
</dbReference>
<dbReference type="eggNOG" id="ENOG502SXMG">
    <property type="taxonomic scope" value="Eukaryota"/>
</dbReference>
<reference evidence="8" key="1">
    <citation type="submission" date="2006-10" db="EMBL/GenBank/DDBJ databases">
        <authorList>
            <person name="Amadeo P."/>
            <person name="Zhao Q."/>
            <person name="Wortman J."/>
            <person name="Fraser-Liggett C."/>
            <person name="Carlton J."/>
        </authorList>
    </citation>
    <scope>NUCLEOTIDE SEQUENCE</scope>
    <source>
        <strain evidence="8">G3</strain>
    </source>
</reference>